<evidence type="ECO:0000313" key="2">
    <source>
        <dbReference type="EMBL" id="PTR17886.1"/>
    </source>
</evidence>
<comment type="caution">
    <text evidence="2">The sequence shown here is derived from an EMBL/GenBank/DDBJ whole genome shotgun (WGS) entry which is preliminary data.</text>
</comment>
<evidence type="ECO:0000313" key="3">
    <source>
        <dbReference type="Proteomes" id="UP000244060"/>
    </source>
</evidence>
<reference evidence="2 3" key="1">
    <citation type="submission" date="2018-04" db="EMBL/GenBank/DDBJ databases">
        <title>Genomic Encyclopedia of Type Strains, Phase III (KMG-III): the genomes of soil and plant-associated and newly described type strains.</title>
        <authorList>
            <person name="Whitman W."/>
        </authorList>
    </citation>
    <scope>NUCLEOTIDE SEQUENCE [LARGE SCALE GENOMIC DNA]</scope>
    <source>
        <strain evidence="2 3">KA25</strain>
    </source>
</reference>
<dbReference type="Proteomes" id="UP000244060">
    <property type="component" value="Unassembled WGS sequence"/>
</dbReference>
<dbReference type="InterPro" id="IPR015102">
    <property type="entry name" value="Tscrpt_reg_HTH_FeoC"/>
</dbReference>
<dbReference type="OrthoDB" id="467062at2"/>
<dbReference type="EMBL" id="QAOT01000010">
    <property type="protein sequence ID" value="PTR17886.1"/>
    <property type="molecule type" value="Genomic_DNA"/>
</dbReference>
<dbReference type="RefSeq" id="WP_011910733.1">
    <property type="nucleotide sequence ID" value="NZ_CP089966.1"/>
</dbReference>
<keyword evidence="3" id="KW-1185">Reference proteome</keyword>
<dbReference type="SUPFAM" id="SSF46785">
    <property type="entry name" value="Winged helix' DNA-binding domain"/>
    <property type="match status" value="1"/>
</dbReference>
<protein>
    <submittedName>
        <fullName evidence="2">FeoC-like transcriptional regulator</fullName>
    </submittedName>
</protein>
<sequence length="77" mass="8481">MLLDIRRLVQERGRVTLTDLALHFGRDPEAMRGMLDHWIAKGLVRRTVDPGCASSGCGGCSAARSVEIFEWVRPGSV</sequence>
<organism evidence="2 3">
    <name type="scientific">Cereibacter azotoformans</name>
    <dbReference type="NCBI Taxonomy" id="43057"/>
    <lineage>
        <taxon>Bacteria</taxon>
        <taxon>Pseudomonadati</taxon>
        <taxon>Pseudomonadota</taxon>
        <taxon>Alphaproteobacteria</taxon>
        <taxon>Rhodobacterales</taxon>
        <taxon>Paracoccaceae</taxon>
        <taxon>Cereibacter</taxon>
    </lineage>
</organism>
<dbReference type="Pfam" id="PF09012">
    <property type="entry name" value="FeoC"/>
    <property type="match status" value="1"/>
</dbReference>
<name>A0A2T5K627_9RHOB</name>
<feature type="domain" description="Transcriptional regulator HTH-type FeoC" evidence="1">
    <location>
        <begin position="1"/>
        <end position="69"/>
    </location>
</feature>
<gene>
    <name evidence="2" type="ORF">C8J28_1109</name>
</gene>
<dbReference type="InterPro" id="IPR036388">
    <property type="entry name" value="WH-like_DNA-bd_sf"/>
</dbReference>
<dbReference type="AlphaFoldDB" id="A0A2T5K627"/>
<dbReference type="Gene3D" id="1.10.10.10">
    <property type="entry name" value="Winged helix-like DNA-binding domain superfamily/Winged helix DNA-binding domain"/>
    <property type="match status" value="1"/>
</dbReference>
<dbReference type="InterPro" id="IPR036390">
    <property type="entry name" value="WH_DNA-bd_sf"/>
</dbReference>
<proteinExistence type="predicted"/>
<evidence type="ECO:0000259" key="1">
    <source>
        <dbReference type="Pfam" id="PF09012"/>
    </source>
</evidence>
<accession>A0A2T5K627</accession>